<feature type="compositionally biased region" description="Basic and acidic residues" evidence="1">
    <location>
        <begin position="64"/>
        <end position="73"/>
    </location>
</feature>
<dbReference type="AlphaFoldDB" id="A0A0J9S6P5"/>
<evidence type="ECO:0000313" key="4">
    <source>
        <dbReference type="Proteomes" id="UP000053562"/>
    </source>
</evidence>
<dbReference type="Proteomes" id="UP000053562">
    <property type="component" value="Unassembled WGS sequence"/>
</dbReference>
<gene>
    <name evidence="3" type="ORF">PVIIG_00440</name>
</gene>
<keyword evidence="2" id="KW-0472">Membrane</keyword>
<feature type="transmembrane region" description="Helical" evidence="2">
    <location>
        <begin position="6"/>
        <end position="25"/>
    </location>
</feature>
<accession>A0A0J9S6P5</accession>
<dbReference type="InterPro" id="IPR022139">
    <property type="entry name" value="Fam-L/Fam-M-like_plasmodium"/>
</dbReference>
<evidence type="ECO:0000256" key="2">
    <source>
        <dbReference type="SAM" id="Phobius"/>
    </source>
</evidence>
<protein>
    <submittedName>
        <fullName evidence="3">Uncharacterized protein</fullName>
    </submittedName>
</protein>
<feature type="transmembrane region" description="Helical" evidence="2">
    <location>
        <begin position="184"/>
        <end position="201"/>
    </location>
</feature>
<keyword evidence="2" id="KW-1133">Transmembrane helix</keyword>
<organism evidence="3 4">
    <name type="scientific">Plasmodium vivax India VII</name>
    <dbReference type="NCBI Taxonomy" id="1077284"/>
    <lineage>
        <taxon>Eukaryota</taxon>
        <taxon>Sar</taxon>
        <taxon>Alveolata</taxon>
        <taxon>Apicomplexa</taxon>
        <taxon>Aconoidasida</taxon>
        <taxon>Haemosporida</taxon>
        <taxon>Plasmodiidae</taxon>
        <taxon>Plasmodium</taxon>
        <taxon>Plasmodium (Plasmodium)</taxon>
    </lineage>
</organism>
<feature type="region of interest" description="Disordered" evidence="1">
    <location>
        <begin position="64"/>
        <end position="97"/>
    </location>
</feature>
<feature type="transmembrane region" description="Helical" evidence="2">
    <location>
        <begin position="158"/>
        <end position="178"/>
    </location>
</feature>
<sequence length="202" mass="23900">MGNRNYIGYIKIIILNFLIPVCLYYNDESTFDNFMNKKLRIVDEVDLTSKRLLAIKETETNSHKGGFERDVSSHDIPSNFTDSDETKSTEKRLKKGSGKNSKIIKKFKKMKLTIFNFLKKLEKRYEKIVYSHFCFIDTLMKDPMVNKIMFTKILLKKYRLFLVMPFVKKILEFILYLMRITNLLALYPFLGTIVTTIKIVYI</sequence>
<name>A0A0J9S6P5_PLAVI</name>
<reference evidence="3 4" key="1">
    <citation type="submission" date="2011-08" db="EMBL/GenBank/DDBJ databases">
        <title>The Genome Sequence of Plasmodium vivax India VII.</title>
        <authorList>
            <consortium name="The Broad Institute Genome Sequencing Platform"/>
            <consortium name="The Broad Institute Genome Sequencing Center for Infectious Disease"/>
            <person name="Neafsey D."/>
            <person name="Carlton J."/>
            <person name="Barnwell J."/>
            <person name="Collins W."/>
            <person name="Escalante A."/>
            <person name="Mullikin J."/>
            <person name="Saul A."/>
            <person name="Guigo R."/>
            <person name="Camara F."/>
            <person name="Young S.K."/>
            <person name="Zeng Q."/>
            <person name="Gargeya S."/>
            <person name="Fitzgerald M."/>
            <person name="Haas B."/>
            <person name="Abouelleil A."/>
            <person name="Alvarado L."/>
            <person name="Arachchi H.M."/>
            <person name="Berlin A."/>
            <person name="Brown A."/>
            <person name="Chapman S.B."/>
            <person name="Chen Z."/>
            <person name="Dunbar C."/>
            <person name="Freedman E."/>
            <person name="Gearin G."/>
            <person name="Gellesch M."/>
            <person name="Goldberg J."/>
            <person name="Griggs A."/>
            <person name="Gujja S."/>
            <person name="Heiman D."/>
            <person name="Howarth C."/>
            <person name="Larson L."/>
            <person name="Lui A."/>
            <person name="MacDonald P.J.P."/>
            <person name="Montmayeur A."/>
            <person name="Murphy C."/>
            <person name="Neiman D."/>
            <person name="Pearson M."/>
            <person name="Priest M."/>
            <person name="Roberts A."/>
            <person name="Saif S."/>
            <person name="Shea T."/>
            <person name="Shenoy N."/>
            <person name="Sisk P."/>
            <person name="Stolte C."/>
            <person name="Sykes S."/>
            <person name="Wortman J."/>
            <person name="Nusbaum C."/>
            <person name="Birren B."/>
        </authorList>
    </citation>
    <scope>NUCLEOTIDE SEQUENCE [LARGE SCALE GENOMIC DNA]</scope>
    <source>
        <strain evidence="3 4">India VII</strain>
    </source>
</reference>
<dbReference type="OrthoDB" id="10310354at2759"/>
<dbReference type="Pfam" id="PF12420">
    <property type="entry name" value="DUF3671"/>
    <property type="match status" value="1"/>
</dbReference>
<keyword evidence="2" id="KW-0812">Transmembrane</keyword>
<dbReference type="EMBL" id="KQ234376">
    <property type="protein sequence ID" value="KMZ77752.1"/>
    <property type="molecule type" value="Genomic_DNA"/>
</dbReference>
<evidence type="ECO:0000313" key="3">
    <source>
        <dbReference type="EMBL" id="KMZ77752.1"/>
    </source>
</evidence>
<proteinExistence type="predicted"/>
<evidence type="ECO:0000256" key="1">
    <source>
        <dbReference type="SAM" id="MobiDB-lite"/>
    </source>
</evidence>